<sequence>KRSHIITSQSLMSHLDEKLNNSILHEEVDPLRNQPALRSRHSSVESNISDKSATSKRLAEGTLQVSYKRFRKNDDSLTPKLKKIGLIKISKDSNSPPPSSSS</sequence>
<gene>
    <name evidence="2" type="primary">ORF11570</name>
</gene>
<protein>
    <submittedName>
        <fullName evidence="2">Uncharacterized protein</fullName>
    </submittedName>
</protein>
<dbReference type="AlphaFoldDB" id="A0A0B6Y5F0"/>
<evidence type="ECO:0000313" key="2">
    <source>
        <dbReference type="EMBL" id="CEK50750.1"/>
    </source>
</evidence>
<name>A0A0B6Y5F0_9EUPU</name>
<dbReference type="EMBL" id="HACG01003885">
    <property type="protein sequence ID" value="CEK50750.1"/>
    <property type="molecule type" value="Transcribed_RNA"/>
</dbReference>
<organism evidence="2">
    <name type="scientific">Arion vulgaris</name>
    <dbReference type="NCBI Taxonomy" id="1028688"/>
    <lineage>
        <taxon>Eukaryota</taxon>
        <taxon>Metazoa</taxon>
        <taxon>Spiralia</taxon>
        <taxon>Lophotrochozoa</taxon>
        <taxon>Mollusca</taxon>
        <taxon>Gastropoda</taxon>
        <taxon>Heterobranchia</taxon>
        <taxon>Euthyneura</taxon>
        <taxon>Panpulmonata</taxon>
        <taxon>Eupulmonata</taxon>
        <taxon>Stylommatophora</taxon>
        <taxon>Helicina</taxon>
        <taxon>Arionoidea</taxon>
        <taxon>Arionidae</taxon>
        <taxon>Arion</taxon>
    </lineage>
</organism>
<proteinExistence type="predicted"/>
<reference evidence="2" key="1">
    <citation type="submission" date="2014-12" db="EMBL/GenBank/DDBJ databases">
        <title>Insight into the proteome of Arion vulgaris.</title>
        <authorList>
            <person name="Aradska J."/>
            <person name="Bulat T."/>
            <person name="Smidak R."/>
            <person name="Sarate P."/>
            <person name="Gangsoo J."/>
            <person name="Sialana F."/>
            <person name="Bilban M."/>
            <person name="Lubec G."/>
        </authorList>
    </citation>
    <scope>NUCLEOTIDE SEQUENCE</scope>
    <source>
        <tissue evidence="2">Skin</tissue>
    </source>
</reference>
<evidence type="ECO:0000256" key="1">
    <source>
        <dbReference type="SAM" id="MobiDB-lite"/>
    </source>
</evidence>
<accession>A0A0B6Y5F0</accession>
<feature type="region of interest" description="Disordered" evidence="1">
    <location>
        <begin position="32"/>
        <end position="60"/>
    </location>
</feature>
<feature type="non-terminal residue" evidence="2">
    <location>
        <position position="102"/>
    </location>
</feature>
<feature type="non-terminal residue" evidence="2">
    <location>
        <position position="1"/>
    </location>
</feature>